<evidence type="ECO:0000313" key="1">
    <source>
        <dbReference type="EMBL" id="WMT79776.1"/>
    </source>
</evidence>
<gene>
    <name evidence="1" type="ORF">TEMA_00430</name>
</gene>
<reference evidence="1 2" key="1">
    <citation type="submission" date="2022-07" db="EMBL/GenBank/DDBJ databases">
        <title>Genome sequence of Terrisporobacter mayombei DSM6539.</title>
        <authorList>
            <person name="Boeer T."/>
            <person name="Bengelsdorf F.R."/>
            <person name="Daniel R."/>
            <person name="Poehlein A."/>
        </authorList>
    </citation>
    <scope>NUCLEOTIDE SEQUENCE [LARGE SCALE GENOMIC DNA]</scope>
    <source>
        <strain evidence="1 2">DSM 6539</strain>
    </source>
</reference>
<evidence type="ECO:0000313" key="2">
    <source>
        <dbReference type="Proteomes" id="UP001235030"/>
    </source>
</evidence>
<dbReference type="Proteomes" id="UP001235030">
    <property type="component" value="Chromosome"/>
</dbReference>
<sequence length="133" mass="16176">MCRITDFYQYKYCRGNYFINVFINKESAKGIKSLLIEKLKEKNLNEEYICVYTILLDKININMKESIYVKLRINKCYLQYLKDLYYDFYGREESIYVKEVICHLQYFIEEDGDSIFKFYDLMENTKISALSKM</sequence>
<dbReference type="RefSeq" id="WP_228106262.1">
    <property type="nucleotide sequence ID" value="NZ_CP101637.1"/>
</dbReference>
<keyword evidence="2" id="KW-1185">Reference proteome</keyword>
<accession>A0ABY9PVT3</accession>
<protein>
    <submittedName>
        <fullName evidence="1">Uncharacterized protein</fullName>
    </submittedName>
</protein>
<proteinExistence type="predicted"/>
<organism evidence="1 2">
    <name type="scientific">Terrisporobacter mayombei</name>
    <dbReference type="NCBI Taxonomy" id="1541"/>
    <lineage>
        <taxon>Bacteria</taxon>
        <taxon>Bacillati</taxon>
        <taxon>Bacillota</taxon>
        <taxon>Clostridia</taxon>
        <taxon>Peptostreptococcales</taxon>
        <taxon>Peptostreptococcaceae</taxon>
        <taxon>Terrisporobacter</taxon>
    </lineage>
</organism>
<name>A0ABY9PVT3_9FIRM</name>
<dbReference type="EMBL" id="CP101637">
    <property type="protein sequence ID" value="WMT79776.1"/>
    <property type="molecule type" value="Genomic_DNA"/>
</dbReference>